<accession>A0ABV2M816</accession>
<dbReference type="Proteomes" id="UP001549106">
    <property type="component" value="Unassembled WGS sequence"/>
</dbReference>
<dbReference type="InterPro" id="IPR036286">
    <property type="entry name" value="LexA/Signal_pep-like_sf"/>
</dbReference>
<evidence type="ECO:0000256" key="1">
    <source>
        <dbReference type="ARBA" id="ARBA00004370"/>
    </source>
</evidence>
<feature type="transmembrane region" description="Helical" evidence="6">
    <location>
        <begin position="127"/>
        <end position="146"/>
    </location>
</feature>
<organism evidence="7 8">
    <name type="scientific">Blautia caecimuris</name>
    <dbReference type="NCBI Taxonomy" id="1796615"/>
    <lineage>
        <taxon>Bacteria</taxon>
        <taxon>Bacillati</taxon>
        <taxon>Bacillota</taxon>
        <taxon>Clostridia</taxon>
        <taxon>Lachnospirales</taxon>
        <taxon>Lachnospiraceae</taxon>
        <taxon>Blautia</taxon>
    </lineage>
</organism>
<evidence type="ECO:0000256" key="2">
    <source>
        <dbReference type="ARBA" id="ARBA00022692"/>
    </source>
</evidence>
<dbReference type="InterPro" id="IPR019533">
    <property type="entry name" value="Peptidase_S26"/>
</dbReference>
<dbReference type="InterPro" id="IPR001733">
    <property type="entry name" value="Peptidase_S26B"/>
</dbReference>
<keyword evidence="8" id="KW-1185">Reference proteome</keyword>
<evidence type="ECO:0000256" key="6">
    <source>
        <dbReference type="SAM" id="Phobius"/>
    </source>
</evidence>
<evidence type="ECO:0000313" key="7">
    <source>
        <dbReference type="EMBL" id="MET3751637.1"/>
    </source>
</evidence>
<dbReference type="EMBL" id="JBEPMJ010000025">
    <property type="protein sequence ID" value="MET3751637.1"/>
    <property type="molecule type" value="Genomic_DNA"/>
</dbReference>
<comment type="subcellular location">
    <subcellularLocation>
        <location evidence="1">Membrane</location>
    </subcellularLocation>
</comment>
<dbReference type="GO" id="GO:0016787">
    <property type="term" value="F:hydrolase activity"/>
    <property type="evidence" value="ECO:0007669"/>
    <property type="project" value="UniProtKB-KW"/>
</dbReference>
<dbReference type="RefSeq" id="WP_147599550.1">
    <property type="nucleotide sequence ID" value="NZ_JANJZT010000026.1"/>
</dbReference>
<reference evidence="7 8" key="1">
    <citation type="submission" date="2024-06" db="EMBL/GenBank/DDBJ databases">
        <title>Genomic Encyclopedia of Type Strains, Phase IV (KMG-IV): sequencing the most valuable type-strain genomes for metagenomic binning, comparative biology and taxonomic classification.</title>
        <authorList>
            <person name="Goeker M."/>
        </authorList>
    </citation>
    <scope>NUCLEOTIDE SEQUENCE [LARGE SCALE GENOMIC DNA]</scope>
    <source>
        <strain evidence="7 8">DSM 29492</strain>
    </source>
</reference>
<dbReference type="NCBIfam" id="TIGR02228">
    <property type="entry name" value="sigpep_I_arch"/>
    <property type="match status" value="1"/>
</dbReference>
<evidence type="ECO:0000313" key="8">
    <source>
        <dbReference type="Proteomes" id="UP001549106"/>
    </source>
</evidence>
<dbReference type="PRINTS" id="PR00728">
    <property type="entry name" value="SIGNALPTASE"/>
</dbReference>
<evidence type="ECO:0000256" key="5">
    <source>
        <dbReference type="NCBIfam" id="TIGR02228"/>
    </source>
</evidence>
<protein>
    <recommendedName>
        <fullName evidence="5">Signal peptidase I</fullName>
        <ecNumber evidence="5">3.4.21.89</ecNumber>
    </recommendedName>
</protein>
<keyword evidence="7" id="KW-0378">Hydrolase</keyword>
<dbReference type="PANTHER" id="PTHR10806:SF6">
    <property type="entry name" value="SIGNAL PEPTIDASE COMPLEX CATALYTIC SUBUNIT SEC11"/>
    <property type="match status" value="1"/>
</dbReference>
<dbReference type="CDD" id="cd06530">
    <property type="entry name" value="S26_SPase_I"/>
    <property type="match status" value="1"/>
</dbReference>
<dbReference type="SUPFAM" id="SSF51306">
    <property type="entry name" value="LexA/Signal peptidase"/>
    <property type="match status" value="1"/>
</dbReference>
<comment type="caution">
    <text evidence="7">The sequence shown here is derived from an EMBL/GenBank/DDBJ whole genome shotgun (WGS) entry which is preliminary data.</text>
</comment>
<keyword evidence="4 6" id="KW-0472">Membrane</keyword>
<sequence length="165" mass="18426">MKKREYAGRILLAAIAGVFLILAAFKRFSVNVVLSGSMEPALKTGGIIFTDTKKTMPGIGDIITYRMDDMLVTHRVTDKRDSAYITRGDANEGEDAAPVMQEQIVGTVVFFIPVLGYVAAFLKSKPVFGLISLMLIQELFFLGMQWKGVCRQFCTDRKYEKISKK</sequence>
<keyword evidence="2 6" id="KW-0812">Transmembrane</keyword>
<gene>
    <name evidence="7" type="ORF">ABID24_002896</name>
</gene>
<evidence type="ECO:0000256" key="3">
    <source>
        <dbReference type="ARBA" id="ARBA00022989"/>
    </source>
</evidence>
<dbReference type="PANTHER" id="PTHR10806">
    <property type="entry name" value="SIGNAL PEPTIDASE COMPLEX CATALYTIC SUBUNIT SEC11"/>
    <property type="match status" value="1"/>
</dbReference>
<evidence type="ECO:0000256" key="4">
    <source>
        <dbReference type="ARBA" id="ARBA00023136"/>
    </source>
</evidence>
<keyword evidence="3 6" id="KW-1133">Transmembrane helix</keyword>
<dbReference type="EC" id="3.4.21.89" evidence="5"/>
<proteinExistence type="predicted"/>
<name>A0ABV2M816_9FIRM</name>
<feature type="transmembrane region" description="Helical" evidence="6">
    <location>
        <begin position="7"/>
        <end position="25"/>
    </location>
</feature>
<feature type="transmembrane region" description="Helical" evidence="6">
    <location>
        <begin position="104"/>
        <end position="122"/>
    </location>
</feature>